<sequence>MSTTRYTDKNPINVAGGLKAAIHNPNVSEEAKERAAERLHEMGADNQNQSTPQNLTGYSDSESITQQDIAYAREILEAVGYSIEKPAESTHDEHQTRVLAGYKAALSNPHVSKEAKAHAQAYLNKHGAA</sequence>
<evidence type="ECO:0008006" key="4">
    <source>
        <dbReference type="Google" id="ProtNLM"/>
    </source>
</evidence>
<dbReference type="AlphaFoldDB" id="A0A8H6ZSH2"/>
<dbReference type="InterPro" id="IPR018824">
    <property type="entry name" value="Conidiation-specific_6"/>
</dbReference>
<feature type="compositionally biased region" description="Polar residues" evidence="1">
    <location>
        <begin position="45"/>
        <end position="61"/>
    </location>
</feature>
<dbReference type="Pfam" id="PF10346">
    <property type="entry name" value="Con-6"/>
    <property type="match status" value="2"/>
</dbReference>
<reference evidence="2" key="1">
    <citation type="submission" date="2019-07" db="EMBL/GenBank/DDBJ databases">
        <authorList>
            <person name="Palmer J.M."/>
        </authorList>
    </citation>
    <scope>NUCLEOTIDE SEQUENCE</scope>
    <source>
        <strain evidence="2">PC9</strain>
    </source>
</reference>
<dbReference type="GeneID" id="59380696"/>
<feature type="region of interest" description="Disordered" evidence="1">
    <location>
        <begin position="21"/>
        <end position="61"/>
    </location>
</feature>
<protein>
    <recommendedName>
        <fullName evidence="4">Conidiation-specific protein 6</fullName>
    </recommendedName>
</protein>
<dbReference type="RefSeq" id="XP_036627754.1">
    <property type="nucleotide sequence ID" value="XM_036780371.1"/>
</dbReference>
<comment type="caution">
    <text evidence="2">The sequence shown here is derived from an EMBL/GenBank/DDBJ whole genome shotgun (WGS) entry which is preliminary data.</text>
</comment>
<dbReference type="GO" id="GO:0005737">
    <property type="term" value="C:cytoplasm"/>
    <property type="evidence" value="ECO:0007669"/>
    <property type="project" value="TreeGrafter"/>
</dbReference>
<evidence type="ECO:0000313" key="3">
    <source>
        <dbReference type="Proteomes" id="UP000623687"/>
    </source>
</evidence>
<dbReference type="InterPro" id="IPR052670">
    <property type="entry name" value="UPF0654_domain"/>
</dbReference>
<dbReference type="OrthoDB" id="5419162at2759"/>
<dbReference type="Proteomes" id="UP000623687">
    <property type="component" value="Unassembled WGS sequence"/>
</dbReference>
<dbReference type="PANTHER" id="PTHR36576">
    <property type="entry name" value="UPF0654 PROTEIN C11D3.01C-RELATED"/>
    <property type="match status" value="1"/>
</dbReference>
<dbReference type="VEuPathDB" id="FungiDB:PC9H_010878"/>
<feature type="compositionally biased region" description="Basic and acidic residues" evidence="1">
    <location>
        <begin position="29"/>
        <end position="43"/>
    </location>
</feature>
<accession>A0A8H6ZSH2</accession>
<dbReference type="PANTHER" id="PTHR36576:SF2">
    <property type="entry name" value="PROTEIN CON-6, PUTATIVE (AFU_ORTHOLOGUE AFUA_4G03615)-RELATED"/>
    <property type="match status" value="1"/>
</dbReference>
<proteinExistence type="predicted"/>
<name>A0A8H6ZSH2_PLEOS</name>
<evidence type="ECO:0000256" key="1">
    <source>
        <dbReference type="SAM" id="MobiDB-lite"/>
    </source>
</evidence>
<gene>
    <name evidence="2" type="ORF">PC9H_010878</name>
</gene>
<dbReference type="EMBL" id="JACETU010000008">
    <property type="protein sequence ID" value="KAF7422722.1"/>
    <property type="molecule type" value="Genomic_DNA"/>
</dbReference>
<evidence type="ECO:0000313" key="2">
    <source>
        <dbReference type="EMBL" id="KAF7422722.1"/>
    </source>
</evidence>
<keyword evidence="3" id="KW-1185">Reference proteome</keyword>
<organism evidence="2 3">
    <name type="scientific">Pleurotus ostreatus</name>
    <name type="common">Oyster mushroom</name>
    <name type="synonym">White-rot fungus</name>
    <dbReference type="NCBI Taxonomy" id="5322"/>
    <lineage>
        <taxon>Eukaryota</taxon>
        <taxon>Fungi</taxon>
        <taxon>Dikarya</taxon>
        <taxon>Basidiomycota</taxon>
        <taxon>Agaricomycotina</taxon>
        <taxon>Agaricomycetes</taxon>
        <taxon>Agaricomycetidae</taxon>
        <taxon>Agaricales</taxon>
        <taxon>Pleurotineae</taxon>
        <taxon>Pleurotaceae</taxon>
        <taxon>Pleurotus</taxon>
    </lineage>
</organism>